<evidence type="ECO:0000256" key="7">
    <source>
        <dbReference type="RuleBase" id="RU361277"/>
    </source>
</evidence>
<dbReference type="InterPro" id="IPR013154">
    <property type="entry name" value="ADH-like_N"/>
</dbReference>
<keyword evidence="5 7" id="KW-0862">Zinc</keyword>
<dbReference type="EMBL" id="JBEGDP010000005">
    <property type="protein sequence ID" value="MEQ7846979.1"/>
    <property type="molecule type" value="Genomic_DNA"/>
</dbReference>
<dbReference type="InterPro" id="IPR013149">
    <property type="entry name" value="ADH-like_C"/>
</dbReference>
<dbReference type="Proteomes" id="UP001482520">
    <property type="component" value="Unassembled WGS sequence"/>
</dbReference>
<dbReference type="InterPro" id="IPR036291">
    <property type="entry name" value="NAD(P)-bd_dom_sf"/>
</dbReference>
<evidence type="ECO:0000256" key="4">
    <source>
        <dbReference type="ARBA" id="ARBA00022723"/>
    </source>
</evidence>
<dbReference type="Gene3D" id="3.90.180.10">
    <property type="entry name" value="Medium-chain alcohol dehydrogenases, catalytic domain"/>
    <property type="match status" value="1"/>
</dbReference>
<comment type="cofactor">
    <cofactor evidence="1 7">
        <name>Zn(2+)</name>
        <dbReference type="ChEBI" id="CHEBI:29105"/>
    </cofactor>
</comment>
<accession>A0ABV1NWW4</accession>
<evidence type="ECO:0000256" key="3">
    <source>
        <dbReference type="ARBA" id="ARBA00013190"/>
    </source>
</evidence>
<keyword evidence="4 7" id="KW-0479">Metal-binding</keyword>
<dbReference type="InterPro" id="IPR011032">
    <property type="entry name" value="GroES-like_sf"/>
</dbReference>
<evidence type="ECO:0000259" key="8">
    <source>
        <dbReference type="SMART" id="SM00829"/>
    </source>
</evidence>
<dbReference type="InterPro" id="IPR020843">
    <property type="entry name" value="ER"/>
</dbReference>
<keyword evidence="10" id="KW-1185">Reference proteome</keyword>
<keyword evidence="6" id="KW-0560">Oxidoreductase</keyword>
<dbReference type="RefSeq" id="WP_349804196.1">
    <property type="nucleotide sequence ID" value="NZ_JBEGDP010000005.1"/>
</dbReference>
<evidence type="ECO:0000313" key="9">
    <source>
        <dbReference type="EMBL" id="MEQ7846979.1"/>
    </source>
</evidence>
<evidence type="ECO:0000313" key="10">
    <source>
        <dbReference type="Proteomes" id="UP001482520"/>
    </source>
</evidence>
<dbReference type="InterPro" id="IPR002328">
    <property type="entry name" value="ADH_Zn_CS"/>
</dbReference>
<evidence type="ECO:0000256" key="5">
    <source>
        <dbReference type="ARBA" id="ARBA00022833"/>
    </source>
</evidence>
<gene>
    <name evidence="9" type="ORF">V6R90_06780</name>
</gene>
<sequence>MSETMRAMVVKAKSQEFTLEERPVPIPGPGEAVVKVAACGVCHSDMFAREGVYPGVSFPVVPGHEVAGSVHSLGEGVQGWREGQRVGVGWYGGACGWCRPCRMGALIACENTQIPGVQRDGGYADYVLVPAAAMAAMPEELAPELAAPLMCAGVTTYNGLRRTGARPGDLVAVLGVGGLGHLGVQYAAKMGFRVAAIARGTEKADLALGLGAHTYIDSTATDPGEELAKLGGARVVLSTVTNGDAVASTIPGLGVDGELVVVGAAEQPIPVPAAALIPINGSVAGHASGTAADSEDTLNFSALTGVEAQIETMPLEQANEAYARMMAGDARFRMVLTVG</sequence>
<dbReference type="SUPFAM" id="SSF51735">
    <property type="entry name" value="NAD(P)-binding Rossmann-fold domains"/>
    <property type="match status" value="1"/>
</dbReference>
<dbReference type="Pfam" id="PF08240">
    <property type="entry name" value="ADH_N"/>
    <property type="match status" value="1"/>
</dbReference>
<dbReference type="Gene3D" id="3.40.50.720">
    <property type="entry name" value="NAD(P)-binding Rossmann-like Domain"/>
    <property type="match status" value="1"/>
</dbReference>
<dbReference type="SUPFAM" id="SSF50129">
    <property type="entry name" value="GroES-like"/>
    <property type="match status" value="1"/>
</dbReference>
<proteinExistence type="inferred from homology"/>
<dbReference type="SMART" id="SM00829">
    <property type="entry name" value="PKS_ER"/>
    <property type="match status" value="1"/>
</dbReference>
<name>A0ABV1NWW4_9ACTN</name>
<reference evidence="9 10" key="1">
    <citation type="submission" date="2024-02" db="EMBL/GenBank/DDBJ databases">
        <title>Full genome sequence of Nocardioides kribbensis.</title>
        <authorList>
            <person name="Poletto B.L."/>
            <person name="Silva G."/>
            <person name="Galante D."/>
            <person name="Campos K.R."/>
            <person name="Santos M.B.N."/>
            <person name="Sacchi C.T."/>
        </authorList>
    </citation>
    <scope>NUCLEOTIDE SEQUENCE [LARGE SCALE GENOMIC DNA]</scope>
    <source>
        <strain evidence="9 10">O4R</strain>
    </source>
</reference>
<dbReference type="Pfam" id="PF00107">
    <property type="entry name" value="ADH_zinc_N"/>
    <property type="match status" value="1"/>
</dbReference>
<comment type="caution">
    <text evidence="9">The sequence shown here is derived from an EMBL/GenBank/DDBJ whole genome shotgun (WGS) entry which is preliminary data.</text>
</comment>
<dbReference type="PANTHER" id="PTHR42940:SF7">
    <property type="entry name" value="ALCOHOL DEHYDROGENASE-LIKE N-TERMINAL DOMAIN-CONTAINING PROTEIN"/>
    <property type="match status" value="1"/>
</dbReference>
<dbReference type="PROSITE" id="PS00059">
    <property type="entry name" value="ADH_ZINC"/>
    <property type="match status" value="1"/>
</dbReference>
<feature type="domain" description="Enoyl reductase (ER)" evidence="8">
    <location>
        <begin position="13"/>
        <end position="336"/>
    </location>
</feature>
<evidence type="ECO:0000256" key="1">
    <source>
        <dbReference type="ARBA" id="ARBA00001947"/>
    </source>
</evidence>
<dbReference type="PANTHER" id="PTHR42940">
    <property type="entry name" value="ALCOHOL DEHYDROGENASE 1-RELATED"/>
    <property type="match status" value="1"/>
</dbReference>
<protein>
    <recommendedName>
        <fullName evidence="3">alcohol dehydrogenase</fullName>
        <ecNumber evidence="3">1.1.1.1</ecNumber>
    </recommendedName>
</protein>
<comment type="similarity">
    <text evidence="2 7">Belongs to the zinc-containing alcohol dehydrogenase family.</text>
</comment>
<evidence type="ECO:0000256" key="6">
    <source>
        <dbReference type="ARBA" id="ARBA00023002"/>
    </source>
</evidence>
<dbReference type="EC" id="1.1.1.1" evidence="3"/>
<evidence type="ECO:0000256" key="2">
    <source>
        <dbReference type="ARBA" id="ARBA00008072"/>
    </source>
</evidence>
<organism evidence="9 10">
    <name type="scientific">Nocardioides kribbensis</name>
    <dbReference type="NCBI Taxonomy" id="305517"/>
    <lineage>
        <taxon>Bacteria</taxon>
        <taxon>Bacillati</taxon>
        <taxon>Actinomycetota</taxon>
        <taxon>Actinomycetes</taxon>
        <taxon>Propionibacteriales</taxon>
        <taxon>Nocardioidaceae</taxon>
        <taxon>Nocardioides</taxon>
    </lineage>
</organism>